<dbReference type="GO" id="GO:0005524">
    <property type="term" value="F:ATP binding"/>
    <property type="evidence" value="ECO:0007669"/>
    <property type="project" value="InterPro"/>
</dbReference>
<dbReference type="PROSITE" id="PS50011">
    <property type="entry name" value="PROTEIN_KINASE_DOM"/>
    <property type="match status" value="1"/>
</dbReference>
<dbReference type="InterPro" id="IPR000719">
    <property type="entry name" value="Prot_kinase_dom"/>
</dbReference>
<dbReference type="InterPro" id="IPR040976">
    <property type="entry name" value="Pkinase_fungal"/>
</dbReference>
<evidence type="ECO:0000313" key="13">
    <source>
        <dbReference type="Proteomes" id="UP000698800"/>
    </source>
</evidence>
<dbReference type="Pfam" id="PF17667">
    <property type="entry name" value="Pkinase_fungal"/>
    <property type="match status" value="1"/>
</dbReference>
<dbReference type="GO" id="GO:0004674">
    <property type="term" value="F:protein serine/threonine kinase activity"/>
    <property type="evidence" value="ECO:0007669"/>
    <property type="project" value="UniProtKB-EC"/>
</dbReference>
<proteinExistence type="predicted"/>
<feature type="domain" description="Protein kinase" evidence="11">
    <location>
        <begin position="296"/>
        <end position="737"/>
    </location>
</feature>
<dbReference type="PANTHER" id="PTHR38248">
    <property type="entry name" value="FUNK1 6"/>
    <property type="match status" value="1"/>
</dbReference>
<dbReference type="EC" id="2.7.11.1" evidence="3"/>
<comment type="subunit">
    <text evidence="2">Component of the EKC/KEOPS complex composed of at least BUD32, CGI121, GON7, KAE1 and PCC1; the whole complex dimerizes.</text>
</comment>
<evidence type="ECO:0000256" key="9">
    <source>
        <dbReference type="ARBA" id="ARBA00048679"/>
    </source>
</evidence>
<evidence type="ECO:0000256" key="2">
    <source>
        <dbReference type="ARBA" id="ARBA00011534"/>
    </source>
</evidence>
<gene>
    <name evidence="12" type="ORF">FGG08_007439</name>
</gene>
<evidence type="ECO:0000313" key="12">
    <source>
        <dbReference type="EMBL" id="KAH0533948.1"/>
    </source>
</evidence>
<evidence type="ECO:0000256" key="5">
    <source>
        <dbReference type="ARBA" id="ARBA00019973"/>
    </source>
</evidence>
<dbReference type="InterPro" id="IPR011009">
    <property type="entry name" value="Kinase-like_dom_sf"/>
</dbReference>
<dbReference type="Gene3D" id="1.10.510.10">
    <property type="entry name" value="Transferase(Phosphotransferase) domain 1"/>
    <property type="match status" value="1"/>
</dbReference>
<evidence type="ECO:0000256" key="3">
    <source>
        <dbReference type="ARBA" id="ARBA00012513"/>
    </source>
</evidence>
<evidence type="ECO:0000256" key="6">
    <source>
        <dbReference type="ARBA" id="ARBA00030980"/>
    </source>
</evidence>
<dbReference type="PANTHER" id="PTHR38248:SF2">
    <property type="entry name" value="FUNK1 11"/>
    <property type="match status" value="1"/>
</dbReference>
<dbReference type="EMBL" id="JAGHQL010000305">
    <property type="protein sequence ID" value="KAH0533948.1"/>
    <property type="molecule type" value="Genomic_DNA"/>
</dbReference>
<organism evidence="12 13">
    <name type="scientific">Glutinoglossum americanum</name>
    <dbReference type="NCBI Taxonomy" id="1670608"/>
    <lineage>
        <taxon>Eukaryota</taxon>
        <taxon>Fungi</taxon>
        <taxon>Dikarya</taxon>
        <taxon>Ascomycota</taxon>
        <taxon>Pezizomycotina</taxon>
        <taxon>Geoglossomycetes</taxon>
        <taxon>Geoglossales</taxon>
        <taxon>Geoglossaceae</taxon>
        <taxon>Glutinoglossum</taxon>
    </lineage>
</organism>
<evidence type="ECO:0000256" key="1">
    <source>
        <dbReference type="ARBA" id="ARBA00003747"/>
    </source>
</evidence>
<dbReference type="AlphaFoldDB" id="A0A9P8I5B0"/>
<evidence type="ECO:0000259" key="11">
    <source>
        <dbReference type="PROSITE" id="PS50011"/>
    </source>
</evidence>
<name>A0A9P8I5B0_9PEZI</name>
<feature type="region of interest" description="Disordered" evidence="10">
    <location>
        <begin position="1"/>
        <end position="50"/>
    </location>
</feature>
<dbReference type="PROSITE" id="PS00109">
    <property type="entry name" value="PROTEIN_KINASE_TYR"/>
    <property type="match status" value="1"/>
</dbReference>
<reference evidence="12" key="1">
    <citation type="submission" date="2021-03" db="EMBL/GenBank/DDBJ databases">
        <title>Comparative genomics and phylogenomic investigation of the class Geoglossomycetes provide insights into ecological specialization and systematics.</title>
        <authorList>
            <person name="Melie T."/>
            <person name="Pirro S."/>
            <person name="Miller A.N."/>
            <person name="Quandt A."/>
        </authorList>
    </citation>
    <scope>NUCLEOTIDE SEQUENCE</scope>
    <source>
        <strain evidence="12">GBOQ0MN5Z8</strain>
    </source>
</reference>
<evidence type="ECO:0000256" key="10">
    <source>
        <dbReference type="SAM" id="MobiDB-lite"/>
    </source>
</evidence>
<evidence type="ECO:0000256" key="8">
    <source>
        <dbReference type="ARBA" id="ARBA00047899"/>
    </source>
</evidence>
<comment type="catalytic activity">
    <reaction evidence="9">
        <text>L-seryl-[protein] + ATP = O-phospho-L-seryl-[protein] + ADP + H(+)</text>
        <dbReference type="Rhea" id="RHEA:17989"/>
        <dbReference type="Rhea" id="RHEA-COMP:9863"/>
        <dbReference type="Rhea" id="RHEA-COMP:11604"/>
        <dbReference type="ChEBI" id="CHEBI:15378"/>
        <dbReference type="ChEBI" id="CHEBI:29999"/>
        <dbReference type="ChEBI" id="CHEBI:30616"/>
        <dbReference type="ChEBI" id="CHEBI:83421"/>
        <dbReference type="ChEBI" id="CHEBI:456216"/>
        <dbReference type="EC" id="2.7.11.1"/>
    </reaction>
</comment>
<accession>A0A9P8I5B0</accession>
<evidence type="ECO:0000256" key="7">
    <source>
        <dbReference type="ARBA" id="ARBA00033194"/>
    </source>
</evidence>
<protein>
    <recommendedName>
        <fullName evidence="5">EKC/KEOPS complex subunit BUD32</fullName>
        <ecNumber evidence="3">2.7.11.1</ecNumber>
    </recommendedName>
    <alternativeName>
        <fullName evidence="6 7">Atypical Serine/threonine protein kinase BUD32</fullName>
    </alternativeName>
    <alternativeName>
        <fullName evidence="4">EKC/KEOPS complex subunit bud32</fullName>
    </alternativeName>
</protein>
<comment type="catalytic activity">
    <reaction evidence="8">
        <text>L-threonyl-[protein] + ATP = O-phospho-L-threonyl-[protein] + ADP + H(+)</text>
        <dbReference type="Rhea" id="RHEA:46608"/>
        <dbReference type="Rhea" id="RHEA-COMP:11060"/>
        <dbReference type="Rhea" id="RHEA-COMP:11605"/>
        <dbReference type="ChEBI" id="CHEBI:15378"/>
        <dbReference type="ChEBI" id="CHEBI:30013"/>
        <dbReference type="ChEBI" id="CHEBI:30616"/>
        <dbReference type="ChEBI" id="CHEBI:61977"/>
        <dbReference type="ChEBI" id="CHEBI:456216"/>
        <dbReference type="EC" id="2.7.11.1"/>
    </reaction>
</comment>
<keyword evidence="13" id="KW-1185">Reference proteome</keyword>
<comment type="function">
    <text evidence="1">Component of the EKC/KEOPS complex that is required for the formation of a threonylcarbamoyl group on adenosine at position 37 (t(6)A37) in tRNAs that read codons beginning with adenine. The complex is probably involved in the transfer of the threonylcarbamoyl moiety of threonylcarbamoyl-AMP (TC-AMP) to the N6 group of A37. BUD32 has ATPase activity in the context of the EKC/KEOPS complex and likely plays a supporting role to the catalytic subunit KAE1. The EKC/KEOPS complex also promotes both telomere uncapping and telomere elongation. The complex is required for efficient recruitment of transcriptional coactivators.</text>
</comment>
<sequence>MATDPATPSRRSLPSDVVSPYRQRLASSTPHQLSRSSIEHGGSNSGTHDSVDRYVLNELDGRVLVDINDFAERWIFPSVGRRVFDQVVNDVLQGTKNEHEWVMPRTFSDREYLPWVGGRMREVCDRARRALEDYLTDALRGRIGDTIIGDPPDRPFAAMPANPGPTTDWVERLRCRVWAIKPGNMVGGTATRAVDIALSASPNESERWDTVLVLGEHKPQAGTGPRRAATAQLAGYAGEMFGVQPFRHYIPGFALMKDQIQLWIFDRMGCFASPLISTSTDEPESRRTFIELILAFSLMDHAALGFDSHVYGDASCTTMWIPPTISSAGNKVIAYIRLSGEVFRLHRILFIRPGLVCRGTRCFLATSTSFTTNADGDGNEANDYIVKMSWRFEGLRPEGTLLEQIGRNPKVCNVVRLHAYDEQLDVRLGVRKGMLDGQHFVVSEPVGSRPLLEDEDSDDTCNTSLNRVFTRTVLCDTGRSLTEAASALELLHAVRDSFIGHGTLYFYEHVLHRDISRSNILLGPNSPSTTGFLIDLDYAITVDSTSLQPGSSGAPHRTGTLPYMAIDILKNEHGMHLYHHDVESFLYVLIWCCLYDSQGRGHVPAPGDHDLRCRVQAAEGFFRTKKKSITAEHLSDPLAKWRKGAFEDIGVMKKDGVEHGFEPLLGLLRPGFDGDPVRELLRAIKKALFGEDEENAVLPSTRLRKGWSMEERARDEWILYERVRDAMDKAIRDLGPN</sequence>
<dbReference type="Proteomes" id="UP000698800">
    <property type="component" value="Unassembled WGS sequence"/>
</dbReference>
<dbReference type="SUPFAM" id="SSF56112">
    <property type="entry name" value="Protein kinase-like (PK-like)"/>
    <property type="match status" value="1"/>
</dbReference>
<comment type="caution">
    <text evidence="12">The sequence shown here is derived from an EMBL/GenBank/DDBJ whole genome shotgun (WGS) entry which is preliminary data.</text>
</comment>
<feature type="compositionally biased region" description="Polar residues" evidence="10">
    <location>
        <begin position="25"/>
        <end position="36"/>
    </location>
</feature>
<dbReference type="OrthoDB" id="5584477at2759"/>
<evidence type="ECO:0000256" key="4">
    <source>
        <dbReference type="ARBA" id="ARBA00013948"/>
    </source>
</evidence>
<dbReference type="InterPro" id="IPR008266">
    <property type="entry name" value="Tyr_kinase_AS"/>
</dbReference>